<reference evidence="6" key="3">
    <citation type="journal article" date="2011" name="Mar. Genomics">
        <title>Comparative analysis of intronless genes in teleost fish genomes: Insights into their evolution and molecular function.</title>
        <authorList>
            <person name="Tine M."/>
            <person name="Kuhl H."/>
            <person name="Beck A."/>
            <person name="Bargelloni L."/>
            <person name="Reinhardt R."/>
        </authorList>
    </citation>
    <scope>NUCLEOTIDE SEQUENCE</scope>
</reference>
<reference evidence="6" key="1">
    <citation type="journal article" date="2011" name="Comp. Biochem. Physiol. Part D Genomics Proteomics">
        <title>Analysis of single nucleotide polymorphisms in three chromosomes of European sea bass Dicentrarchus labrax.</title>
        <authorList>
            <person name="Kuhl H."/>
            <person name="Tine M."/>
            <person name="Hecht J."/>
            <person name="Knaust F."/>
            <person name="Reinhardt R."/>
        </authorList>
    </citation>
    <scope>NUCLEOTIDE SEQUENCE</scope>
</reference>
<dbReference type="AlphaFoldDB" id="E6ZF16"/>
<dbReference type="Gene3D" id="2.40.128.20">
    <property type="match status" value="2"/>
</dbReference>
<evidence type="ECO:0000256" key="4">
    <source>
        <dbReference type="ARBA" id="ARBA00023180"/>
    </source>
</evidence>
<evidence type="ECO:0008006" key="7">
    <source>
        <dbReference type="Google" id="ProtNLM"/>
    </source>
</evidence>
<evidence type="ECO:0000256" key="2">
    <source>
        <dbReference type="ARBA" id="ARBA00022525"/>
    </source>
</evidence>
<dbReference type="PANTHER" id="PTHR11967:SF2">
    <property type="entry name" value="ALPHA-1-ACID GLYCOPROTEIN 1"/>
    <property type="match status" value="1"/>
</dbReference>
<organism evidence="6">
    <name type="scientific">Dicentrarchus labrax</name>
    <name type="common">European seabass</name>
    <name type="synonym">Morone labrax</name>
    <dbReference type="NCBI Taxonomy" id="13489"/>
    <lineage>
        <taxon>Eukaryota</taxon>
        <taxon>Metazoa</taxon>
        <taxon>Chordata</taxon>
        <taxon>Craniata</taxon>
        <taxon>Vertebrata</taxon>
        <taxon>Euteleostomi</taxon>
        <taxon>Actinopterygii</taxon>
        <taxon>Neopterygii</taxon>
        <taxon>Teleostei</taxon>
        <taxon>Neoteleostei</taxon>
        <taxon>Acanthomorphata</taxon>
        <taxon>Eupercaria</taxon>
        <taxon>Moronidae</taxon>
        <taxon>Dicentrarchus</taxon>
    </lineage>
</organism>
<protein>
    <recommendedName>
        <fullName evidence="7">Apolipoprotein M</fullName>
    </recommendedName>
</protein>
<evidence type="ECO:0000256" key="3">
    <source>
        <dbReference type="ARBA" id="ARBA00022729"/>
    </source>
</evidence>
<reference evidence="6" key="2">
    <citation type="journal article" date="2011" name="Genomics">
        <title>Directed sequencing and annotation of three Dicentrarchus labrax L. chromosomes by applying Sanger- and pyrosequencing technologies on pooled DNA of comparatively mapped BAC clones.</title>
        <authorList>
            <person name="Kuhl H."/>
            <person name="Tine M."/>
            <person name="Beck A."/>
            <person name="Timmermann B."/>
            <person name="Kodira C."/>
            <person name="Reinhardt R."/>
        </authorList>
    </citation>
    <scope>NUCLEOTIDE SEQUENCE</scope>
</reference>
<feature type="signal peptide" evidence="5">
    <location>
        <begin position="1"/>
        <end position="19"/>
    </location>
</feature>
<evidence type="ECO:0000256" key="5">
    <source>
        <dbReference type="SAM" id="SignalP"/>
    </source>
</evidence>
<keyword evidence="4" id="KW-0325">Glycoprotein</keyword>
<keyword evidence="2" id="KW-0964">Secreted</keyword>
<dbReference type="GO" id="GO:0005576">
    <property type="term" value="C:extracellular region"/>
    <property type="evidence" value="ECO:0007669"/>
    <property type="project" value="UniProtKB-SubCell"/>
</dbReference>
<sequence>MKTLCVAVVVLSFSSVCQPASLACERLLKPEARNPDLTGRWRYVALSSDLCPTRTIMESVFRPAMEMNITSEVTPNVYSLGFKFKILGMCIHKSHFSTFVYENNTVSAADSNSRRETVTAAEMKEFETQAKCSGLPEPQLFMSDHVYENCTMLEDFLHTFSSQVDIEKAVSLNEKIMNCRQQR</sequence>
<dbReference type="PANTHER" id="PTHR11967">
    <property type="entry name" value="ALPHA-1-ACID GLYCOPROTEIN"/>
    <property type="match status" value="1"/>
</dbReference>
<gene>
    <name evidence="6" type="ORF">DLA_It01910</name>
</gene>
<evidence type="ECO:0000313" key="6">
    <source>
        <dbReference type="EMBL" id="CBN80766.1"/>
    </source>
</evidence>
<proteinExistence type="predicted"/>
<dbReference type="EMBL" id="FQ310506">
    <property type="protein sequence ID" value="CBN80766.1"/>
    <property type="molecule type" value="Genomic_DNA"/>
</dbReference>
<evidence type="ECO:0000256" key="1">
    <source>
        <dbReference type="ARBA" id="ARBA00004613"/>
    </source>
</evidence>
<dbReference type="InterPro" id="IPR012674">
    <property type="entry name" value="Calycin"/>
</dbReference>
<name>E6ZF16_DICLA</name>
<comment type="subcellular location">
    <subcellularLocation>
        <location evidence="1">Secreted</location>
    </subcellularLocation>
</comment>
<dbReference type="PROSITE" id="PS51257">
    <property type="entry name" value="PROKAR_LIPOPROTEIN"/>
    <property type="match status" value="1"/>
</dbReference>
<feature type="chain" id="PRO_5003216605" description="Apolipoprotein M" evidence="5">
    <location>
        <begin position="20"/>
        <end position="183"/>
    </location>
</feature>
<accession>E6ZF16</accession>
<keyword evidence="3 5" id="KW-0732">Signal</keyword>